<feature type="binding site" evidence="8">
    <location>
        <begin position="144"/>
        <end position="146"/>
    </location>
    <ligand>
        <name>ATP</name>
        <dbReference type="ChEBI" id="CHEBI:30616"/>
    </ligand>
</feature>
<comment type="function">
    <text evidence="8">Catalyzes the attachment of tryptophan to tRNA(Trp).</text>
</comment>
<feature type="short sequence motif" description="'KMSKS' region" evidence="8">
    <location>
        <begin position="192"/>
        <end position="196"/>
    </location>
</feature>
<dbReference type="InterPro" id="IPR014729">
    <property type="entry name" value="Rossmann-like_a/b/a_fold"/>
</dbReference>
<sequence length="327" mass="37092">MKRVFSGVQPSGDIHIGNYLGAMRQFVALQDDYDCFFCVVDLHALTVPQDPVKLKKNTIELAALYMAIGLDPKKVTLFVQSHVSAHAELAWLLQCITYFGELSRMTQFKEKSKGKESVSVGLFTYPDLMAADILLYKTHYVPVGEDQKQHLELTRDVAQRFNNRFGETFVIPEPMILKFGARIMSLTDPTKKMSKSDADPNNRVNLLDDPDTIYRKIMKAVTDSESEIRLDWEKKPGISNLLTIYSLFTGMEVDEVVNKFKGQGYGTLKKELAEVVIDKLSVIQKNYRDISEEEVLRVLKEGAERAEAVAVETLKEVKEKMGLILRD</sequence>
<reference evidence="10 11" key="1">
    <citation type="journal article" date="2018" name="Nat. Biotechnol.">
        <title>A standardized bacterial taxonomy based on genome phylogeny substantially revises the tree of life.</title>
        <authorList>
            <person name="Parks D.H."/>
            <person name="Chuvochina M."/>
            <person name="Waite D.W."/>
            <person name="Rinke C."/>
            <person name="Skarshewski A."/>
            <person name="Chaumeil P.A."/>
            <person name="Hugenholtz P."/>
        </authorList>
    </citation>
    <scope>NUCLEOTIDE SEQUENCE [LARGE SCALE GENOMIC DNA]</scope>
    <source>
        <strain evidence="10">UBA12544</strain>
    </source>
</reference>
<evidence type="ECO:0000256" key="9">
    <source>
        <dbReference type="RuleBase" id="RU363036"/>
    </source>
</evidence>
<dbReference type="HAMAP" id="MF_00140_B">
    <property type="entry name" value="Trp_tRNA_synth_B"/>
    <property type="match status" value="1"/>
</dbReference>
<dbReference type="SUPFAM" id="SSF52374">
    <property type="entry name" value="Nucleotidylyl transferase"/>
    <property type="match status" value="1"/>
</dbReference>
<dbReference type="InterPro" id="IPR002305">
    <property type="entry name" value="aa-tRNA-synth_Ic"/>
</dbReference>
<dbReference type="Gene3D" id="1.10.240.10">
    <property type="entry name" value="Tyrosyl-Transfer RNA Synthetase"/>
    <property type="match status" value="1"/>
</dbReference>
<evidence type="ECO:0000256" key="6">
    <source>
        <dbReference type="ARBA" id="ARBA00023146"/>
    </source>
</evidence>
<evidence type="ECO:0000256" key="2">
    <source>
        <dbReference type="ARBA" id="ARBA00022598"/>
    </source>
</evidence>
<proteinExistence type="inferred from homology"/>
<dbReference type="Gene3D" id="3.40.50.620">
    <property type="entry name" value="HUPs"/>
    <property type="match status" value="1"/>
</dbReference>
<feature type="short sequence motif" description="'HIGH' region" evidence="8">
    <location>
        <begin position="10"/>
        <end position="18"/>
    </location>
</feature>
<dbReference type="GO" id="GO:0006436">
    <property type="term" value="P:tryptophanyl-tRNA aminoacylation"/>
    <property type="evidence" value="ECO:0007669"/>
    <property type="project" value="UniProtKB-UniRule"/>
</dbReference>
<dbReference type="CDD" id="cd00806">
    <property type="entry name" value="TrpRS_core"/>
    <property type="match status" value="1"/>
</dbReference>
<evidence type="ECO:0000256" key="1">
    <source>
        <dbReference type="ARBA" id="ARBA00005594"/>
    </source>
</evidence>
<dbReference type="EC" id="6.1.1.2" evidence="8"/>
<feature type="binding site" evidence="8">
    <location>
        <begin position="9"/>
        <end position="11"/>
    </location>
    <ligand>
        <name>ATP</name>
        <dbReference type="ChEBI" id="CHEBI:30616"/>
    </ligand>
</feature>
<evidence type="ECO:0000256" key="7">
    <source>
        <dbReference type="ARBA" id="ARBA00049929"/>
    </source>
</evidence>
<gene>
    <name evidence="8 10" type="primary">trpS</name>
    <name evidence="10" type="ORF">DEA61_06360</name>
</gene>
<dbReference type="PROSITE" id="PS00178">
    <property type="entry name" value="AA_TRNA_LIGASE_I"/>
    <property type="match status" value="1"/>
</dbReference>
<dbReference type="PRINTS" id="PR01039">
    <property type="entry name" value="TRNASYNTHTRP"/>
</dbReference>
<dbReference type="InterPro" id="IPR024109">
    <property type="entry name" value="Trp-tRNA-ligase_bac-type"/>
</dbReference>
<evidence type="ECO:0000256" key="3">
    <source>
        <dbReference type="ARBA" id="ARBA00022741"/>
    </source>
</evidence>
<keyword evidence="3 8" id="KW-0547">Nucleotide-binding</keyword>
<dbReference type="PANTHER" id="PTHR43766">
    <property type="entry name" value="TRYPTOPHAN--TRNA LIGASE, MITOCHONDRIAL"/>
    <property type="match status" value="1"/>
</dbReference>
<evidence type="ECO:0000313" key="10">
    <source>
        <dbReference type="EMBL" id="HBT49435.1"/>
    </source>
</evidence>
<dbReference type="Proteomes" id="UP000264445">
    <property type="component" value="Unassembled WGS sequence"/>
</dbReference>
<accession>A0A101E7A5</accession>
<dbReference type="GO" id="GO:0005829">
    <property type="term" value="C:cytosol"/>
    <property type="evidence" value="ECO:0007669"/>
    <property type="project" value="TreeGrafter"/>
</dbReference>
<comment type="catalytic activity">
    <reaction evidence="7 8">
        <text>tRNA(Trp) + L-tryptophan + ATP = L-tryptophyl-tRNA(Trp) + AMP + diphosphate + H(+)</text>
        <dbReference type="Rhea" id="RHEA:24080"/>
        <dbReference type="Rhea" id="RHEA-COMP:9671"/>
        <dbReference type="Rhea" id="RHEA-COMP:9705"/>
        <dbReference type="ChEBI" id="CHEBI:15378"/>
        <dbReference type="ChEBI" id="CHEBI:30616"/>
        <dbReference type="ChEBI" id="CHEBI:33019"/>
        <dbReference type="ChEBI" id="CHEBI:57912"/>
        <dbReference type="ChEBI" id="CHEBI:78442"/>
        <dbReference type="ChEBI" id="CHEBI:78535"/>
        <dbReference type="ChEBI" id="CHEBI:456215"/>
        <dbReference type="EC" id="6.1.1.2"/>
    </reaction>
</comment>
<keyword evidence="6 8" id="KW-0030">Aminoacyl-tRNA synthetase</keyword>
<feature type="binding site" evidence="8">
    <location>
        <position position="183"/>
    </location>
    <ligand>
        <name>ATP</name>
        <dbReference type="ChEBI" id="CHEBI:30616"/>
    </ligand>
</feature>
<keyword evidence="2 8" id="KW-0436">Ligase</keyword>
<dbReference type="NCBIfam" id="TIGR00233">
    <property type="entry name" value="trpS"/>
    <property type="match status" value="1"/>
</dbReference>
<evidence type="ECO:0000313" key="11">
    <source>
        <dbReference type="Proteomes" id="UP000264445"/>
    </source>
</evidence>
<evidence type="ECO:0000256" key="5">
    <source>
        <dbReference type="ARBA" id="ARBA00022917"/>
    </source>
</evidence>
<dbReference type="GO" id="GO:0005524">
    <property type="term" value="F:ATP binding"/>
    <property type="evidence" value="ECO:0007669"/>
    <property type="project" value="UniProtKB-UniRule"/>
</dbReference>
<comment type="similarity">
    <text evidence="1 8 9">Belongs to the class-I aminoacyl-tRNA synthetase family.</text>
</comment>
<dbReference type="AlphaFoldDB" id="A0A101E7A5"/>
<dbReference type="GO" id="GO:0004830">
    <property type="term" value="F:tryptophan-tRNA ligase activity"/>
    <property type="evidence" value="ECO:0007669"/>
    <property type="project" value="UniProtKB-UniRule"/>
</dbReference>
<evidence type="ECO:0000256" key="8">
    <source>
        <dbReference type="HAMAP-Rule" id="MF_00140"/>
    </source>
</evidence>
<feature type="binding site" evidence="8">
    <location>
        <position position="132"/>
    </location>
    <ligand>
        <name>L-tryptophan</name>
        <dbReference type="ChEBI" id="CHEBI:57912"/>
    </ligand>
</feature>
<dbReference type="InterPro" id="IPR050203">
    <property type="entry name" value="Trp-tRNA_synthetase"/>
</dbReference>
<keyword evidence="4 8" id="KW-0067">ATP-binding</keyword>
<dbReference type="InterPro" id="IPR001412">
    <property type="entry name" value="aa-tRNA-synth_I_CS"/>
</dbReference>
<dbReference type="Pfam" id="PF00579">
    <property type="entry name" value="tRNA-synt_1b"/>
    <property type="match status" value="1"/>
</dbReference>
<dbReference type="PANTHER" id="PTHR43766:SF1">
    <property type="entry name" value="TRYPTOPHAN--TRNA LIGASE, MITOCHONDRIAL"/>
    <property type="match status" value="1"/>
</dbReference>
<protein>
    <recommendedName>
        <fullName evidence="8">Tryptophan--tRNA ligase</fullName>
        <ecNumber evidence="8">6.1.1.2</ecNumber>
    </recommendedName>
    <alternativeName>
        <fullName evidence="8">Tryptophanyl-tRNA synthetase</fullName>
        <shortName evidence="8">TrpRS</shortName>
    </alternativeName>
</protein>
<dbReference type="EMBL" id="DOLB01000096">
    <property type="protein sequence ID" value="HBT49435.1"/>
    <property type="molecule type" value="Genomic_DNA"/>
</dbReference>
<comment type="caution">
    <text evidence="10">The sequence shown here is derived from an EMBL/GenBank/DDBJ whole genome shotgun (WGS) entry which is preliminary data.</text>
</comment>
<dbReference type="FunFam" id="1.10.240.10:FF:000002">
    <property type="entry name" value="Tryptophan--tRNA ligase"/>
    <property type="match status" value="1"/>
</dbReference>
<keyword evidence="5 8" id="KW-0648">Protein biosynthesis</keyword>
<comment type="subcellular location">
    <subcellularLocation>
        <location evidence="8">Cytoplasm</location>
    </subcellularLocation>
</comment>
<organism evidence="10 11">
    <name type="scientific">Caldanaerobacter subterraneus</name>
    <dbReference type="NCBI Taxonomy" id="911092"/>
    <lineage>
        <taxon>Bacteria</taxon>
        <taxon>Bacillati</taxon>
        <taxon>Bacillota</taxon>
        <taxon>Clostridia</taxon>
        <taxon>Thermoanaerobacterales</taxon>
        <taxon>Thermoanaerobacteraceae</taxon>
        <taxon>Caldanaerobacter</taxon>
    </lineage>
</organism>
<keyword evidence="8" id="KW-0963">Cytoplasm</keyword>
<dbReference type="InterPro" id="IPR002306">
    <property type="entry name" value="Trp-tRNA-ligase"/>
</dbReference>
<feature type="binding site" evidence="8">
    <location>
        <begin position="192"/>
        <end position="196"/>
    </location>
    <ligand>
        <name>ATP</name>
        <dbReference type="ChEBI" id="CHEBI:30616"/>
    </ligand>
</feature>
<name>A0A101E7A5_9THEO</name>
<evidence type="ECO:0000256" key="4">
    <source>
        <dbReference type="ARBA" id="ARBA00022840"/>
    </source>
</evidence>
<comment type="subunit">
    <text evidence="8">Homodimer.</text>
</comment>
<feature type="binding site" evidence="8">
    <location>
        <begin position="17"/>
        <end position="18"/>
    </location>
    <ligand>
        <name>ATP</name>
        <dbReference type="ChEBI" id="CHEBI:30616"/>
    </ligand>
</feature>
<dbReference type="RefSeq" id="WP_278429089.1">
    <property type="nucleotide sequence ID" value="NZ_DOLB01000096.1"/>
</dbReference>